<gene>
    <name evidence="1" type="ORF">TSUD_61000</name>
</gene>
<evidence type="ECO:0000313" key="1">
    <source>
        <dbReference type="EMBL" id="GAU33970.1"/>
    </source>
</evidence>
<protein>
    <submittedName>
        <fullName evidence="1">Uncharacterized protein</fullName>
    </submittedName>
</protein>
<dbReference type="EMBL" id="DF973542">
    <property type="protein sequence ID" value="GAU33970.1"/>
    <property type="molecule type" value="Genomic_DNA"/>
</dbReference>
<dbReference type="AlphaFoldDB" id="A0A2Z6NCF8"/>
<organism evidence="1 2">
    <name type="scientific">Trifolium subterraneum</name>
    <name type="common">Subterranean clover</name>
    <dbReference type="NCBI Taxonomy" id="3900"/>
    <lineage>
        <taxon>Eukaryota</taxon>
        <taxon>Viridiplantae</taxon>
        <taxon>Streptophyta</taxon>
        <taxon>Embryophyta</taxon>
        <taxon>Tracheophyta</taxon>
        <taxon>Spermatophyta</taxon>
        <taxon>Magnoliopsida</taxon>
        <taxon>eudicotyledons</taxon>
        <taxon>Gunneridae</taxon>
        <taxon>Pentapetalae</taxon>
        <taxon>rosids</taxon>
        <taxon>fabids</taxon>
        <taxon>Fabales</taxon>
        <taxon>Fabaceae</taxon>
        <taxon>Papilionoideae</taxon>
        <taxon>50 kb inversion clade</taxon>
        <taxon>NPAAA clade</taxon>
        <taxon>Hologalegina</taxon>
        <taxon>IRL clade</taxon>
        <taxon>Trifolieae</taxon>
        <taxon>Trifolium</taxon>
    </lineage>
</organism>
<evidence type="ECO:0000313" key="2">
    <source>
        <dbReference type="Proteomes" id="UP000242715"/>
    </source>
</evidence>
<accession>A0A2Z6NCF8</accession>
<proteinExistence type="predicted"/>
<keyword evidence="2" id="KW-1185">Reference proteome</keyword>
<sequence>MFDRRSGRGNFLGNVVIWSGRRTGNDDIVRIEAVESVLEFLVQCLAKMVMERVMEVVCKVFLLGEVSLQ</sequence>
<name>A0A2Z6NCF8_TRISU</name>
<reference evidence="2" key="1">
    <citation type="journal article" date="2017" name="Front. Plant Sci.">
        <title>Climate Clever Clovers: New Paradigm to Reduce the Environmental Footprint of Ruminants by Breeding Low Methanogenic Forages Utilizing Haplotype Variation.</title>
        <authorList>
            <person name="Kaur P."/>
            <person name="Appels R."/>
            <person name="Bayer P.E."/>
            <person name="Keeble-Gagnere G."/>
            <person name="Wang J."/>
            <person name="Hirakawa H."/>
            <person name="Shirasawa K."/>
            <person name="Vercoe P."/>
            <person name="Stefanova K."/>
            <person name="Durmic Z."/>
            <person name="Nichols P."/>
            <person name="Revell C."/>
            <person name="Isobe S.N."/>
            <person name="Edwards D."/>
            <person name="Erskine W."/>
        </authorList>
    </citation>
    <scope>NUCLEOTIDE SEQUENCE [LARGE SCALE GENOMIC DNA]</scope>
    <source>
        <strain evidence="2">cv. Daliak</strain>
    </source>
</reference>
<dbReference type="Proteomes" id="UP000242715">
    <property type="component" value="Unassembled WGS sequence"/>
</dbReference>